<dbReference type="OrthoDB" id="2113341at2759"/>
<dbReference type="FunFam" id="1.10.520.10:FF:000009">
    <property type="entry name" value="Peroxidase"/>
    <property type="match status" value="1"/>
</dbReference>
<evidence type="ECO:0000256" key="15">
    <source>
        <dbReference type="PIRSR" id="PIRSR600823-3"/>
    </source>
</evidence>
<evidence type="ECO:0000256" key="2">
    <source>
        <dbReference type="ARBA" id="ARBA00006873"/>
    </source>
</evidence>
<feature type="disulfide bond" evidence="17">
    <location>
        <begin position="91"/>
        <end position="96"/>
    </location>
</feature>
<dbReference type="GO" id="GO:0140825">
    <property type="term" value="F:lactoperoxidase activity"/>
    <property type="evidence" value="ECO:0007669"/>
    <property type="project" value="UniProtKB-EC"/>
</dbReference>
<dbReference type="InterPro" id="IPR002016">
    <property type="entry name" value="Haem_peroxidase"/>
</dbReference>
<dbReference type="GO" id="GO:0042744">
    <property type="term" value="P:hydrogen peroxide catabolic process"/>
    <property type="evidence" value="ECO:0007669"/>
    <property type="project" value="UniProtKB-KW"/>
</dbReference>
<feature type="binding site" evidence="14">
    <location>
        <position position="184"/>
    </location>
    <ligand>
        <name>substrate</name>
    </ligand>
</feature>
<evidence type="ECO:0000256" key="17">
    <source>
        <dbReference type="PIRSR" id="PIRSR600823-5"/>
    </source>
</evidence>
<feature type="binding site" evidence="15">
    <location>
        <position position="261"/>
    </location>
    <ligand>
        <name>Ca(2+)</name>
        <dbReference type="ChEBI" id="CHEBI:29108"/>
        <label>2</label>
    </ligand>
</feature>
<feature type="active site" description="Proton acceptor" evidence="13">
    <location>
        <position position="89"/>
    </location>
</feature>
<dbReference type="AlphaFoldDB" id="A0A8J5R7Q8"/>
<feature type="binding site" evidence="15">
    <location>
        <position position="108"/>
    </location>
    <ligand>
        <name>Ca(2+)</name>
        <dbReference type="ChEBI" id="CHEBI:29108"/>
        <label>1</label>
    </ligand>
</feature>
<evidence type="ECO:0000259" key="18">
    <source>
        <dbReference type="PROSITE" id="PS50873"/>
    </source>
</evidence>
<feature type="binding site" evidence="15">
    <location>
        <position position="95"/>
    </location>
    <ligand>
        <name>Ca(2+)</name>
        <dbReference type="ChEBI" id="CHEBI:29108"/>
        <label>1</label>
    </ligand>
</feature>
<organism evidence="19 21">
    <name type="scientific">Zizania palustris</name>
    <name type="common">Northern wild rice</name>
    <dbReference type="NCBI Taxonomy" id="103762"/>
    <lineage>
        <taxon>Eukaryota</taxon>
        <taxon>Viridiplantae</taxon>
        <taxon>Streptophyta</taxon>
        <taxon>Embryophyta</taxon>
        <taxon>Tracheophyta</taxon>
        <taxon>Spermatophyta</taxon>
        <taxon>Magnoliopsida</taxon>
        <taxon>Liliopsida</taxon>
        <taxon>Poales</taxon>
        <taxon>Poaceae</taxon>
        <taxon>BOP clade</taxon>
        <taxon>Oryzoideae</taxon>
        <taxon>Oryzeae</taxon>
        <taxon>Zizaniinae</taxon>
        <taxon>Zizania</taxon>
    </lineage>
</organism>
<keyword evidence="8 15" id="KW-0408">Iron</keyword>
<dbReference type="PANTHER" id="PTHR31517">
    <property type="match status" value="1"/>
</dbReference>
<feature type="binding site" evidence="15">
    <location>
        <position position="253"/>
    </location>
    <ligand>
        <name>Ca(2+)</name>
        <dbReference type="ChEBI" id="CHEBI:29108"/>
        <label>2</label>
    </ligand>
</feature>
<keyword evidence="12" id="KW-0376">Hydrogen peroxide</keyword>
<feature type="disulfide bond" evidence="17">
    <location>
        <begin position="58"/>
        <end position="136"/>
    </location>
</feature>
<evidence type="ECO:0000256" key="10">
    <source>
        <dbReference type="ARBA" id="ARBA00023180"/>
    </source>
</evidence>
<dbReference type="GO" id="GO:0046872">
    <property type="term" value="F:metal ion binding"/>
    <property type="evidence" value="ECO:0007669"/>
    <property type="project" value="UniProtKB-KW"/>
</dbReference>
<comment type="cofactor">
    <cofactor evidence="15">
        <name>Ca(2+)</name>
        <dbReference type="ChEBI" id="CHEBI:29108"/>
    </cofactor>
    <text evidence="15">Binds 2 calcium ions per subunit.</text>
</comment>
<dbReference type="EMBL" id="JAAALK010000953">
    <property type="protein sequence ID" value="KAG8043992.1"/>
    <property type="molecule type" value="Genomic_DNA"/>
</dbReference>
<evidence type="ECO:0000256" key="1">
    <source>
        <dbReference type="ARBA" id="ARBA00000189"/>
    </source>
</evidence>
<keyword evidence="6 15" id="KW-0106">Calcium</keyword>
<evidence type="ECO:0000313" key="20">
    <source>
        <dbReference type="EMBL" id="KAG8044625.1"/>
    </source>
</evidence>
<evidence type="ECO:0000313" key="19">
    <source>
        <dbReference type="EMBL" id="KAG8043992.1"/>
    </source>
</evidence>
<reference evidence="19" key="2">
    <citation type="submission" date="2021-02" db="EMBL/GenBank/DDBJ databases">
        <authorList>
            <person name="Kimball J.A."/>
            <person name="Haas M.W."/>
            <person name="Macchietto M."/>
            <person name="Kono T."/>
            <person name="Duquette J."/>
            <person name="Shao M."/>
        </authorList>
    </citation>
    <scope>NUCLEOTIDE SEQUENCE</scope>
    <source>
        <tissue evidence="19">Fresh leaf tissue</tissue>
    </source>
</reference>
<dbReference type="GO" id="GO:0006979">
    <property type="term" value="P:response to oxidative stress"/>
    <property type="evidence" value="ECO:0007669"/>
    <property type="project" value="InterPro"/>
</dbReference>
<evidence type="ECO:0000256" key="12">
    <source>
        <dbReference type="ARBA" id="ARBA00023324"/>
    </source>
</evidence>
<keyword evidence="4" id="KW-0349">Heme</keyword>
<comment type="catalytic activity">
    <reaction evidence="1">
        <text>2 a phenolic donor + H2O2 = 2 a phenolic radical donor + 2 H2O</text>
        <dbReference type="Rhea" id="RHEA:56136"/>
        <dbReference type="ChEBI" id="CHEBI:15377"/>
        <dbReference type="ChEBI" id="CHEBI:16240"/>
        <dbReference type="ChEBI" id="CHEBI:139520"/>
        <dbReference type="ChEBI" id="CHEBI:139521"/>
        <dbReference type="EC" id="1.11.1.7"/>
    </reaction>
</comment>
<accession>A0A8J5R7Q8</accession>
<feature type="binding site" evidence="15">
    <location>
        <position position="97"/>
    </location>
    <ligand>
        <name>Ca(2+)</name>
        <dbReference type="ChEBI" id="CHEBI:29108"/>
        <label>1</label>
    </ligand>
</feature>
<dbReference type="CDD" id="cd00693">
    <property type="entry name" value="secretory_peroxidase"/>
    <property type="match status" value="1"/>
</dbReference>
<keyword evidence="10" id="KW-0325">Glycoprotein</keyword>
<protein>
    <recommendedName>
        <fullName evidence="18">Plant heme peroxidase family profile domain-containing protein</fullName>
    </recommendedName>
</protein>
<evidence type="ECO:0000256" key="6">
    <source>
        <dbReference type="ARBA" id="ARBA00022837"/>
    </source>
</evidence>
<feature type="binding site" description="axial binding residue" evidence="15">
    <location>
        <position position="216"/>
    </location>
    <ligand>
        <name>heme b</name>
        <dbReference type="ChEBI" id="CHEBI:60344"/>
    </ligand>
    <ligandPart>
        <name>Fe</name>
        <dbReference type="ChEBI" id="CHEBI:18248"/>
    </ligandPart>
</feature>
<keyword evidence="3" id="KW-0575">Peroxidase</keyword>
<evidence type="ECO:0000256" key="5">
    <source>
        <dbReference type="ARBA" id="ARBA00022723"/>
    </source>
</evidence>
<dbReference type="InterPro" id="IPR019794">
    <property type="entry name" value="Peroxidases_AS"/>
</dbReference>
<name>A0A8J5R7Q8_ZIZPA</name>
<evidence type="ECO:0000256" key="11">
    <source>
        <dbReference type="ARBA" id="ARBA00023283"/>
    </source>
</evidence>
<keyword evidence="5 15" id="KW-0479">Metal-binding</keyword>
<evidence type="ECO:0000256" key="14">
    <source>
        <dbReference type="PIRSR" id="PIRSR600823-2"/>
    </source>
</evidence>
<feature type="binding site" evidence="15">
    <location>
        <position position="99"/>
    </location>
    <ligand>
        <name>Ca(2+)</name>
        <dbReference type="ChEBI" id="CHEBI:29108"/>
        <label>1</label>
    </ligand>
</feature>
<dbReference type="PROSITE" id="PS00436">
    <property type="entry name" value="PEROXIDASE_2"/>
    <property type="match status" value="1"/>
</dbReference>
<proteinExistence type="inferred from homology"/>
<evidence type="ECO:0000256" key="8">
    <source>
        <dbReference type="ARBA" id="ARBA00023004"/>
    </source>
</evidence>
<keyword evidence="11" id="KW-0873">Pyrrolidone carboxylic acid</keyword>
<sequence>MHHINVRNAHNKSRLKNIMGSRGARGAAVAVAVLQLAVLLSPPASAAPLSLDFHAASCPQLESIVLSSVQAALQKEIALAAGLLRIFFHDCFPQGCDASVYLNGTGSEQLEGANLSLQPRALKLVDDIRAKVHAACGPTVSCADISALATRDAVVVSGGPSYSVLLGQLDSLAPASSDLVGKLPNPSETSVRVLLSNFRTAGLGEPADLVALSGGHTVGRAQCIFRRPVDDAFSGKLENNCTVVNPKRLQELDVITPDAFDNGYYIALTTRQGVFSSDMALIRDPSTAPIVRQFAQDKASFFAQFAKSMIKLSNAPRPGGNVGEIRRRCFSTNGPRLVADA</sequence>
<feature type="disulfide bond" evidence="17">
    <location>
        <begin position="142"/>
        <end position="329"/>
    </location>
</feature>
<dbReference type="FunFam" id="1.10.420.10:FF:000001">
    <property type="entry name" value="Peroxidase"/>
    <property type="match status" value="1"/>
</dbReference>
<keyword evidence="21" id="KW-1185">Reference proteome</keyword>
<comment type="similarity">
    <text evidence="2">Belongs to the peroxidase family. Ascorbate peroxidase subfamily.</text>
</comment>
<dbReference type="Proteomes" id="UP000729402">
    <property type="component" value="Unassembled WGS sequence"/>
</dbReference>
<dbReference type="PANTHER" id="PTHR31517:SF51">
    <property type="entry name" value="PEROXIDASE 55"/>
    <property type="match status" value="1"/>
</dbReference>
<evidence type="ECO:0000256" key="4">
    <source>
        <dbReference type="ARBA" id="ARBA00022617"/>
    </source>
</evidence>
<evidence type="ECO:0000256" key="7">
    <source>
        <dbReference type="ARBA" id="ARBA00023002"/>
    </source>
</evidence>
<feature type="binding site" evidence="15">
    <location>
        <position position="90"/>
    </location>
    <ligand>
        <name>Ca(2+)</name>
        <dbReference type="ChEBI" id="CHEBI:29108"/>
        <label>1</label>
    </ligand>
</feature>
<comment type="cofactor">
    <cofactor evidence="15">
        <name>heme b</name>
        <dbReference type="ChEBI" id="CHEBI:60344"/>
    </cofactor>
    <text evidence="15">Binds 1 heme b (iron(II)-protoporphyrin IX) group per subunit.</text>
</comment>
<keyword evidence="7" id="KW-0560">Oxidoreductase</keyword>
<feature type="binding site" evidence="15">
    <location>
        <position position="217"/>
    </location>
    <ligand>
        <name>Ca(2+)</name>
        <dbReference type="ChEBI" id="CHEBI:29108"/>
        <label>2</label>
    </ligand>
</feature>
<dbReference type="GO" id="GO:0020037">
    <property type="term" value="F:heme binding"/>
    <property type="evidence" value="ECO:0007669"/>
    <property type="project" value="InterPro"/>
</dbReference>
<feature type="site" description="Transition state stabilizer" evidence="16">
    <location>
        <position position="85"/>
    </location>
</feature>
<evidence type="ECO:0000256" key="9">
    <source>
        <dbReference type="ARBA" id="ARBA00023157"/>
    </source>
</evidence>
<evidence type="ECO:0000256" key="13">
    <source>
        <dbReference type="PIRSR" id="PIRSR600823-1"/>
    </source>
</evidence>
<evidence type="ECO:0000313" key="21">
    <source>
        <dbReference type="Proteomes" id="UP000729402"/>
    </source>
</evidence>
<dbReference type="InterPro" id="IPR033905">
    <property type="entry name" value="Secretory_peroxidase"/>
</dbReference>
<comment type="caution">
    <text evidence="19">The sequence shown here is derived from an EMBL/GenBank/DDBJ whole genome shotgun (WGS) entry which is preliminary data.</text>
</comment>
<dbReference type="PROSITE" id="PS50873">
    <property type="entry name" value="PEROXIDASE_4"/>
    <property type="match status" value="1"/>
</dbReference>
<dbReference type="InterPro" id="IPR019793">
    <property type="entry name" value="Peroxidases_heam-ligand_BS"/>
</dbReference>
<reference evidence="19" key="1">
    <citation type="journal article" date="2021" name="bioRxiv">
        <title>Whole Genome Assembly and Annotation of Northern Wild Rice, Zizania palustris L., Supports a Whole Genome Duplication in the Zizania Genus.</title>
        <authorList>
            <person name="Haas M."/>
            <person name="Kono T."/>
            <person name="Macchietto M."/>
            <person name="Millas R."/>
            <person name="McGilp L."/>
            <person name="Shao M."/>
            <person name="Duquette J."/>
            <person name="Hirsch C.N."/>
            <person name="Kimball J."/>
        </authorList>
    </citation>
    <scope>NUCLEOTIDE SEQUENCE</scope>
    <source>
        <tissue evidence="19">Fresh leaf tissue</tissue>
    </source>
</reference>
<evidence type="ECO:0000256" key="3">
    <source>
        <dbReference type="ARBA" id="ARBA00022559"/>
    </source>
</evidence>
<dbReference type="EMBL" id="JAAALK010000510">
    <property type="protein sequence ID" value="KAG8044625.1"/>
    <property type="molecule type" value="Genomic_DNA"/>
</dbReference>
<keyword evidence="9 17" id="KW-1015">Disulfide bond</keyword>
<evidence type="ECO:0000256" key="16">
    <source>
        <dbReference type="PIRSR" id="PIRSR600823-4"/>
    </source>
</evidence>
<feature type="domain" description="Plant heme peroxidase family profile" evidence="18">
    <location>
        <begin position="48"/>
        <end position="333"/>
    </location>
</feature>
<dbReference type="Pfam" id="PF00141">
    <property type="entry name" value="peroxidase"/>
    <property type="match status" value="1"/>
</dbReference>
<feature type="disulfide bond" evidence="17">
    <location>
        <begin position="223"/>
        <end position="241"/>
    </location>
</feature>
<feature type="binding site" evidence="15">
    <location>
        <position position="256"/>
    </location>
    <ligand>
        <name>Ca(2+)</name>
        <dbReference type="ChEBI" id="CHEBI:29108"/>
        <label>2</label>
    </ligand>
</feature>
<dbReference type="PROSITE" id="PS00435">
    <property type="entry name" value="PEROXIDASE_1"/>
    <property type="match status" value="1"/>
</dbReference>
<dbReference type="InterPro" id="IPR000823">
    <property type="entry name" value="Peroxidase_pln"/>
</dbReference>
<gene>
    <name evidence="20" type="ORF">GUJ93_ZPchr0152g29207</name>
    <name evidence="19" type="ORF">GUJ93_ZPchr0458g22644</name>
</gene>